<feature type="domain" description="AMP-binding enzyme C-terminal" evidence="5">
    <location>
        <begin position="422"/>
        <end position="499"/>
    </location>
</feature>
<evidence type="ECO:0000259" key="4">
    <source>
        <dbReference type="Pfam" id="PF00501"/>
    </source>
</evidence>
<dbReference type="Gene3D" id="3.30.300.30">
    <property type="match status" value="1"/>
</dbReference>
<dbReference type="InterPro" id="IPR000873">
    <property type="entry name" value="AMP-dep_synth/lig_dom"/>
</dbReference>
<dbReference type="InterPro" id="IPR025110">
    <property type="entry name" value="AMP-bd_C"/>
</dbReference>
<dbReference type="InterPro" id="IPR042099">
    <property type="entry name" value="ANL_N_sf"/>
</dbReference>
<feature type="domain" description="AMP-dependent synthetase/ligase" evidence="4">
    <location>
        <begin position="8"/>
        <end position="366"/>
    </location>
</feature>
<dbReference type="PROSITE" id="PS00455">
    <property type="entry name" value="AMP_BINDING"/>
    <property type="match status" value="1"/>
</dbReference>
<keyword evidence="2" id="KW-0547">Nucleotide-binding</keyword>
<organism evidence="6">
    <name type="scientific">Baileyella intestinalis</name>
    <dbReference type="NCBI Taxonomy" id="2606709"/>
    <lineage>
        <taxon>Bacteria</taxon>
        <taxon>Bacillati</taxon>
        <taxon>Bacillota</taxon>
        <taxon>Clostridia</taxon>
        <taxon>Peptostreptococcales</taxon>
        <taxon>Anaerovoracaceae</taxon>
        <taxon>Baileyella</taxon>
    </lineage>
</organism>
<name>A0A6A8MAX6_9FIRM</name>
<evidence type="ECO:0000259" key="5">
    <source>
        <dbReference type="Pfam" id="PF13193"/>
    </source>
</evidence>
<dbReference type="GO" id="GO:0005524">
    <property type="term" value="F:ATP binding"/>
    <property type="evidence" value="ECO:0007669"/>
    <property type="project" value="UniProtKB-KW"/>
</dbReference>
<dbReference type="AlphaFoldDB" id="A0A6A8MAX6"/>
<gene>
    <name evidence="6" type="ORF">FYJ66_08390</name>
</gene>
<dbReference type="NCBIfam" id="NF003417">
    <property type="entry name" value="PRK04813.1"/>
    <property type="match status" value="1"/>
</dbReference>
<keyword evidence="3" id="KW-0067">ATP-binding</keyword>
<comment type="caution">
    <text evidence="6">The sequence shown here is derived from an EMBL/GenBank/DDBJ whole genome shotgun (WGS) entry which is preliminary data.</text>
</comment>
<evidence type="ECO:0000256" key="1">
    <source>
        <dbReference type="ARBA" id="ARBA00022598"/>
    </source>
</evidence>
<evidence type="ECO:0000313" key="6">
    <source>
        <dbReference type="EMBL" id="MST69598.1"/>
    </source>
</evidence>
<dbReference type="CDD" id="cd05945">
    <property type="entry name" value="DltA"/>
    <property type="match status" value="1"/>
</dbReference>
<dbReference type="PANTHER" id="PTHR45398:SF1">
    <property type="entry name" value="ENZYME, PUTATIVE (JCVI)-RELATED"/>
    <property type="match status" value="1"/>
</dbReference>
<dbReference type="GO" id="GO:0016874">
    <property type="term" value="F:ligase activity"/>
    <property type="evidence" value="ECO:0007669"/>
    <property type="project" value="UniProtKB-KW"/>
</dbReference>
<dbReference type="InterPro" id="IPR044507">
    <property type="entry name" value="DltA-like"/>
</dbReference>
<dbReference type="EMBL" id="VUNB01000007">
    <property type="protein sequence ID" value="MST69598.1"/>
    <property type="molecule type" value="Genomic_DNA"/>
</dbReference>
<dbReference type="RefSeq" id="WP_154573071.1">
    <property type="nucleotide sequence ID" value="NZ_VUNB01000007.1"/>
</dbReference>
<dbReference type="Gene3D" id="3.40.50.12780">
    <property type="entry name" value="N-terminal domain of ligase-like"/>
    <property type="match status" value="1"/>
</dbReference>
<accession>A0A6A8MAX6</accession>
<dbReference type="InterPro" id="IPR045851">
    <property type="entry name" value="AMP-bd_C_sf"/>
</dbReference>
<dbReference type="InterPro" id="IPR020845">
    <property type="entry name" value="AMP-binding_CS"/>
</dbReference>
<sequence>MNIINRIEGWAKEHPGKTAFHFRNGEISYGELWERSGRLANYLLINKDICDGQPIPVYGHKNIYMPVCFLACVRSGHPYVPIDTNMPEQRIRDIMESVGSPVILGADKLPFVPENVLTVGRDYLEEITSDNEEKDFCFSPEVPAEYNNGKDDVHYIIFTSGSTGKPKGVQITTGNLEAYLDWSVTLVDEEPGVFLNQAPFSFDLSVMDLYTGLATGSTIVSADRALTEDLGELMEYLKKQQPTYWVSTPSFADLCLGAPDFSGKTLSSLRKFLFCGEPFQKHTASRLLNRFPEADVINTYGPTETTVCVTAVKITSQMTESSGDLPVGITKPGTVIYAAGEDGQPLENGCEGELIICGDTVSPGYFKDPEKTAQAFFTLGDGTRAYRTGDKGYVDENGMVFCGGRMDGQVKLHGYRIELGDIEKNLQDLDGVENAAVFLVKNRGAGESLSACILQSPDTDTSYSRRKWIRQTLGQRLPAYMVPRKIVFFNEFPMTLNGKLDKRKLGEMI</sequence>
<dbReference type="SUPFAM" id="SSF56801">
    <property type="entry name" value="Acetyl-CoA synthetase-like"/>
    <property type="match status" value="1"/>
</dbReference>
<dbReference type="InterPro" id="IPR010071">
    <property type="entry name" value="AA_adenyl_dom"/>
</dbReference>
<proteinExistence type="predicted"/>
<dbReference type="NCBIfam" id="TIGR01733">
    <property type="entry name" value="AA-adenyl-dom"/>
    <property type="match status" value="1"/>
</dbReference>
<dbReference type="PANTHER" id="PTHR45398">
    <property type="match status" value="1"/>
</dbReference>
<protein>
    <submittedName>
        <fullName evidence="6">Amino acid adenylation domain-containing protein</fullName>
    </submittedName>
</protein>
<dbReference type="Pfam" id="PF13193">
    <property type="entry name" value="AMP-binding_C"/>
    <property type="match status" value="1"/>
</dbReference>
<dbReference type="Pfam" id="PF00501">
    <property type="entry name" value="AMP-binding"/>
    <property type="match status" value="1"/>
</dbReference>
<keyword evidence="1" id="KW-0436">Ligase</keyword>
<evidence type="ECO:0000256" key="3">
    <source>
        <dbReference type="ARBA" id="ARBA00022840"/>
    </source>
</evidence>
<reference evidence="6" key="1">
    <citation type="submission" date="2019-09" db="EMBL/GenBank/DDBJ databases">
        <title>In-depth cultivation of the pig gut microbiome towards novel bacterial diversity and tailored functional studies.</title>
        <authorList>
            <person name="Wylensek D."/>
            <person name="Hitch T.C.A."/>
            <person name="Clavel T."/>
        </authorList>
    </citation>
    <scope>NUCLEOTIDE SEQUENCE</scope>
    <source>
        <strain evidence="6">RF-744-FAT-WT-3</strain>
    </source>
</reference>
<evidence type="ECO:0000256" key="2">
    <source>
        <dbReference type="ARBA" id="ARBA00022741"/>
    </source>
</evidence>